<evidence type="ECO:0000313" key="2">
    <source>
        <dbReference type="EMBL" id="GFY81481.1"/>
    </source>
</evidence>
<evidence type="ECO:0000259" key="1">
    <source>
        <dbReference type="Pfam" id="PF00078"/>
    </source>
</evidence>
<dbReference type="Proteomes" id="UP000585474">
    <property type="component" value="Unassembled WGS sequence"/>
</dbReference>
<dbReference type="Pfam" id="PF00078">
    <property type="entry name" value="RVT_1"/>
    <property type="match status" value="1"/>
</dbReference>
<evidence type="ECO:0000313" key="3">
    <source>
        <dbReference type="Proteomes" id="UP000585474"/>
    </source>
</evidence>
<dbReference type="OrthoDB" id="1937198at2759"/>
<sequence>MAPVNFFSKLFNEEEWQRPKLEGELLFSLDIDAIASLESPFLEEEVAQAIKECGNLKAPGPDGFNLKAPGPDGFNFSFVKKAWSFLKKDCLLLFKEFHAKGRLVKGLNSTFLVLIPKVEGPTSFQHYRPISMVGWVYKLLAKVLAARLKRVLSSVINESQSAFVGGRQILDGVLIANEIIEGWKSSKKQGLILKIDFVKAWIQECISTVSMSILINGSATSDFKTKRGIRQGDPLSPFLFNIVAEGLNVLIQRAKVAKLIKRVSFGRAERDLKETFPRLFVLSNNKKASVRELLCNSEAVKWKLSFRRNLFVWEEELLSQIQQIMDRVMISNSKADELRWRWDKSGLFSIKSFYDKWESEALQDNPVGHSINLIWRNIFLIESKCLPGWHVFQWWECSWVCPATIFDLMVEWFSNSLKQVEKACWEAIFFAIIWSLWKARNELIFSNVNIVKAELVDLIKLRVAFWVKAKCDLKEF</sequence>
<dbReference type="SUPFAM" id="SSF56672">
    <property type="entry name" value="DNA/RNA polymerases"/>
    <property type="match status" value="1"/>
</dbReference>
<reference evidence="2 3" key="1">
    <citation type="submission" date="2019-07" db="EMBL/GenBank/DDBJ databases">
        <title>De Novo Assembly of kiwifruit Actinidia rufa.</title>
        <authorList>
            <person name="Sugita-Konishi S."/>
            <person name="Sato K."/>
            <person name="Mori E."/>
            <person name="Abe Y."/>
            <person name="Kisaki G."/>
            <person name="Hamano K."/>
            <person name="Suezawa K."/>
            <person name="Otani M."/>
            <person name="Fukuda T."/>
            <person name="Manabe T."/>
            <person name="Gomi K."/>
            <person name="Tabuchi M."/>
            <person name="Akimitsu K."/>
            <person name="Kataoka I."/>
        </authorList>
    </citation>
    <scope>NUCLEOTIDE SEQUENCE [LARGE SCALE GENOMIC DNA]</scope>
    <source>
        <strain evidence="3">cv. Fuchu</strain>
    </source>
</reference>
<dbReference type="AlphaFoldDB" id="A0A7J0E4R2"/>
<dbReference type="PANTHER" id="PTHR46890">
    <property type="entry name" value="NON-LTR RETROLELEMENT REVERSE TRANSCRIPTASE-LIKE PROTEIN-RELATED"/>
    <property type="match status" value="1"/>
</dbReference>
<accession>A0A7J0E4R2</accession>
<dbReference type="InterPro" id="IPR052343">
    <property type="entry name" value="Retrotransposon-Effector_Assoc"/>
</dbReference>
<keyword evidence="3" id="KW-1185">Reference proteome</keyword>
<protein>
    <recommendedName>
        <fullName evidence="1">Reverse transcriptase domain-containing protein</fullName>
    </recommendedName>
</protein>
<dbReference type="EMBL" id="BJWL01000001">
    <property type="protein sequence ID" value="GFY81481.1"/>
    <property type="molecule type" value="Genomic_DNA"/>
</dbReference>
<proteinExistence type="predicted"/>
<dbReference type="InterPro" id="IPR043502">
    <property type="entry name" value="DNA/RNA_pol_sf"/>
</dbReference>
<dbReference type="InterPro" id="IPR000477">
    <property type="entry name" value="RT_dom"/>
</dbReference>
<comment type="caution">
    <text evidence="2">The sequence shown here is derived from an EMBL/GenBank/DDBJ whole genome shotgun (WGS) entry which is preliminary data.</text>
</comment>
<dbReference type="CDD" id="cd01650">
    <property type="entry name" value="RT_nLTR_like"/>
    <property type="match status" value="1"/>
</dbReference>
<dbReference type="PANTHER" id="PTHR46890:SF50">
    <property type="entry name" value="RNA-DIRECTED DNA POLYMERASE, EUKARYOTA, REVERSE TRANSCRIPTASE ZINC-BINDING DOMAIN PROTEIN-RELATED"/>
    <property type="match status" value="1"/>
</dbReference>
<feature type="domain" description="Reverse transcriptase" evidence="1">
    <location>
        <begin position="124"/>
        <end position="248"/>
    </location>
</feature>
<gene>
    <name evidence="2" type="ORF">Acr_01g0012900</name>
</gene>
<organism evidence="2 3">
    <name type="scientific">Actinidia rufa</name>
    <dbReference type="NCBI Taxonomy" id="165716"/>
    <lineage>
        <taxon>Eukaryota</taxon>
        <taxon>Viridiplantae</taxon>
        <taxon>Streptophyta</taxon>
        <taxon>Embryophyta</taxon>
        <taxon>Tracheophyta</taxon>
        <taxon>Spermatophyta</taxon>
        <taxon>Magnoliopsida</taxon>
        <taxon>eudicotyledons</taxon>
        <taxon>Gunneridae</taxon>
        <taxon>Pentapetalae</taxon>
        <taxon>asterids</taxon>
        <taxon>Ericales</taxon>
        <taxon>Actinidiaceae</taxon>
        <taxon>Actinidia</taxon>
    </lineage>
</organism>
<name>A0A7J0E4R2_9ERIC</name>